<dbReference type="Proteomes" id="UP000246630">
    <property type="component" value="Segment"/>
</dbReference>
<evidence type="ECO:0000313" key="2">
    <source>
        <dbReference type="EMBL" id="AWN03608.1"/>
    </source>
</evidence>
<dbReference type="RefSeq" id="YP_009801635.1">
    <property type="nucleotide sequence ID" value="NC_047973.1"/>
</dbReference>
<feature type="compositionally biased region" description="Basic and acidic residues" evidence="1">
    <location>
        <begin position="28"/>
        <end position="37"/>
    </location>
</feature>
<dbReference type="GeneID" id="54992151"/>
<accession>A0A2U8UJ34</accession>
<feature type="compositionally biased region" description="Basic and acidic residues" evidence="1">
    <location>
        <begin position="10"/>
        <end position="19"/>
    </location>
</feature>
<evidence type="ECO:0000313" key="3">
    <source>
        <dbReference type="Proteomes" id="UP000246630"/>
    </source>
</evidence>
<name>A0A2U8UJ34_9CAUD</name>
<evidence type="ECO:0000256" key="1">
    <source>
        <dbReference type="SAM" id="MobiDB-lite"/>
    </source>
</evidence>
<reference evidence="2 3" key="1">
    <citation type="submission" date="2018-03" db="EMBL/GenBank/DDBJ databases">
        <authorList>
            <person name="Stanton A.-C.J."/>
            <person name="Garlena R.A."/>
            <person name="Russell D.A."/>
            <person name="Pope W.H."/>
            <person name="Jacobs-Sera D."/>
            <person name="Hatfull G.F."/>
        </authorList>
    </citation>
    <scope>NUCLEOTIDE SEQUENCE [LARGE SCALE GENOMIC DNA]</scope>
</reference>
<protein>
    <submittedName>
        <fullName evidence="2">Uncharacterized protein</fullName>
    </submittedName>
</protein>
<proteinExistence type="predicted"/>
<gene>
    <name evidence="2" type="primary">93</name>
    <name evidence="2" type="ORF">PBI_HYPERION_93</name>
</gene>
<feature type="region of interest" description="Disordered" evidence="1">
    <location>
        <begin position="1"/>
        <end position="37"/>
    </location>
</feature>
<dbReference type="KEGG" id="vg:54992151"/>
<sequence>MGKKARIKAQRGEFVRDQKQPTGTLSTKEARRKEREQDELIARLAASVKEEGRG</sequence>
<dbReference type="EMBL" id="MH153803">
    <property type="protein sequence ID" value="AWN03608.1"/>
    <property type="molecule type" value="Genomic_DNA"/>
</dbReference>
<organism evidence="2 3">
    <name type="scientific">Microbacterium phage Hyperion</name>
    <dbReference type="NCBI Taxonomy" id="2182354"/>
    <lineage>
        <taxon>Viruses</taxon>
        <taxon>Duplodnaviria</taxon>
        <taxon>Heunggongvirae</taxon>
        <taxon>Uroviricota</taxon>
        <taxon>Caudoviricetes</taxon>
        <taxon>Squashvirus</taxon>
        <taxon>Squashvirus hyperion</taxon>
    </lineage>
</organism>
<keyword evidence="3" id="KW-1185">Reference proteome</keyword>